<protein>
    <submittedName>
        <fullName evidence="12">Protein FAM69B</fullName>
    </submittedName>
</protein>
<evidence type="ECO:0000313" key="13">
    <source>
        <dbReference type="Proteomes" id="UP000314294"/>
    </source>
</evidence>
<dbReference type="PROSITE" id="PS50222">
    <property type="entry name" value="EF_HAND_2"/>
    <property type="match status" value="1"/>
</dbReference>
<dbReference type="Pfam" id="PF14875">
    <property type="entry name" value="PIP49_N"/>
    <property type="match status" value="1"/>
</dbReference>
<keyword evidence="4" id="KW-0256">Endoplasmic reticulum</keyword>
<reference evidence="12 13" key="1">
    <citation type="submission" date="2019-03" db="EMBL/GenBank/DDBJ databases">
        <title>First draft genome of Liparis tanakae, snailfish: a comprehensive survey of snailfish specific genes.</title>
        <authorList>
            <person name="Kim W."/>
            <person name="Song I."/>
            <person name="Jeong J.-H."/>
            <person name="Kim D."/>
            <person name="Kim S."/>
            <person name="Ryu S."/>
            <person name="Song J.Y."/>
            <person name="Lee S.K."/>
        </authorList>
    </citation>
    <scope>NUCLEOTIDE SEQUENCE [LARGE SCALE GENOMIC DNA]</scope>
    <source>
        <tissue evidence="12">Muscle</tissue>
    </source>
</reference>
<evidence type="ECO:0000256" key="5">
    <source>
        <dbReference type="ARBA" id="ARBA00022968"/>
    </source>
</evidence>
<name>A0A4Z2GR88_9TELE</name>
<dbReference type="InterPro" id="IPR022049">
    <property type="entry name" value="FAM69_kinase_dom"/>
</dbReference>
<dbReference type="GO" id="GO:0005789">
    <property type="term" value="C:endoplasmic reticulum membrane"/>
    <property type="evidence" value="ECO:0007669"/>
    <property type="project" value="UniProtKB-SubCell"/>
</dbReference>
<organism evidence="12 13">
    <name type="scientific">Liparis tanakae</name>
    <name type="common">Tanaka's snailfish</name>
    <dbReference type="NCBI Taxonomy" id="230148"/>
    <lineage>
        <taxon>Eukaryota</taxon>
        <taxon>Metazoa</taxon>
        <taxon>Chordata</taxon>
        <taxon>Craniata</taxon>
        <taxon>Vertebrata</taxon>
        <taxon>Euteleostomi</taxon>
        <taxon>Actinopterygii</taxon>
        <taxon>Neopterygii</taxon>
        <taxon>Teleostei</taxon>
        <taxon>Neoteleostei</taxon>
        <taxon>Acanthomorphata</taxon>
        <taxon>Eupercaria</taxon>
        <taxon>Perciformes</taxon>
        <taxon>Cottioidei</taxon>
        <taxon>Cottales</taxon>
        <taxon>Liparidae</taxon>
        <taxon>Liparis</taxon>
    </lineage>
</organism>
<evidence type="ECO:0000256" key="6">
    <source>
        <dbReference type="ARBA" id="ARBA00022989"/>
    </source>
</evidence>
<evidence type="ECO:0000256" key="10">
    <source>
        <dbReference type="SAM" id="SignalP"/>
    </source>
</evidence>
<proteinExistence type="inferred from homology"/>
<dbReference type="PANTHER" id="PTHR21093">
    <property type="entry name" value="DIVERGENT PROTEIN KINASE DOMAIN 1C-RELATED"/>
    <property type="match status" value="1"/>
</dbReference>
<evidence type="ECO:0000256" key="9">
    <source>
        <dbReference type="SAM" id="Phobius"/>
    </source>
</evidence>
<keyword evidence="3 9" id="KW-0812">Transmembrane</keyword>
<comment type="subcellular location">
    <subcellularLocation>
        <location evidence="1">Endoplasmic reticulum membrane</location>
        <topology evidence="1">Single-pass type II membrane protein</topology>
    </subcellularLocation>
</comment>
<evidence type="ECO:0000256" key="1">
    <source>
        <dbReference type="ARBA" id="ARBA00004648"/>
    </source>
</evidence>
<dbReference type="OrthoDB" id="8543887at2759"/>
<dbReference type="AlphaFoldDB" id="A0A4Z2GR88"/>
<dbReference type="GO" id="GO:0005509">
    <property type="term" value="F:calcium ion binding"/>
    <property type="evidence" value="ECO:0007669"/>
    <property type="project" value="InterPro"/>
</dbReference>
<evidence type="ECO:0000256" key="2">
    <source>
        <dbReference type="ARBA" id="ARBA00006338"/>
    </source>
</evidence>
<evidence type="ECO:0000256" key="3">
    <source>
        <dbReference type="ARBA" id="ARBA00022692"/>
    </source>
</evidence>
<dbReference type="InterPro" id="IPR029244">
    <property type="entry name" value="FAM69_N"/>
</dbReference>
<dbReference type="PANTHER" id="PTHR21093:SF3">
    <property type="entry name" value="DIVERGENT PROTEIN KINASE DOMAIN 1B"/>
    <property type="match status" value="1"/>
</dbReference>
<evidence type="ECO:0000259" key="11">
    <source>
        <dbReference type="PROSITE" id="PS50222"/>
    </source>
</evidence>
<keyword evidence="5" id="KW-0735">Signal-anchor</keyword>
<comment type="caution">
    <text evidence="12">The sequence shown here is derived from an EMBL/GenBank/DDBJ whole genome shotgun (WGS) entry which is preliminary data.</text>
</comment>
<keyword evidence="6 9" id="KW-1133">Transmembrane helix</keyword>
<evidence type="ECO:0000256" key="8">
    <source>
        <dbReference type="ARBA" id="ARBA00023157"/>
    </source>
</evidence>
<feature type="chain" id="PRO_5021443962" evidence="10">
    <location>
        <begin position="21"/>
        <end position="373"/>
    </location>
</feature>
<evidence type="ECO:0000256" key="4">
    <source>
        <dbReference type="ARBA" id="ARBA00022824"/>
    </source>
</evidence>
<dbReference type="Pfam" id="PF12260">
    <property type="entry name" value="PIP49_C"/>
    <property type="match status" value="1"/>
</dbReference>
<keyword evidence="7 9" id="KW-0472">Membrane</keyword>
<accession>A0A4Z2GR88</accession>
<dbReference type="InterPro" id="IPR002048">
    <property type="entry name" value="EF_hand_dom"/>
</dbReference>
<feature type="signal peptide" evidence="10">
    <location>
        <begin position="1"/>
        <end position="20"/>
    </location>
</feature>
<feature type="transmembrane region" description="Helical" evidence="9">
    <location>
        <begin position="30"/>
        <end position="49"/>
    </location>
</feature>
<feature type="domain" description="EF-hand" evidence="11">
    <location>
        <begin position="111"/>
        <end position="146"/>
    </location>
</feature>
<keyword evidence="8" id="KW-1015">Disulfide bond</keyword>
<gene>
    <name evidence="12" type="primary">fam69b</name>
    <name evidence="12" type="ORF">EYF80_033908</name>
</gene>
<keyword evidence="10" id="KW-0732">Signal</keyword>
<comment type="similarity">
    <text evidence="2">Belongs to the DIPK family.</text>
</comment>
<dbReference type="Proteomes" id="UP000314294">
    <property type="component" value="Unassembled WGS sequence"/>
</dbReference>
<evidence type="ECO:0000313" key="12">
    <source>
        <dbReference type="EMBL" id="TNN55909.1"/>
    </source>
</evidence>
<dbReference type="SMART" id="SM01299">
    <property type="entry name" value="PIP49_N"/>
    <property type="match status" value="1"/>
</dbReference>
<evidence type="ECO:0000256" key="7">
    <source>
        <dbReference type="ARBA" id="ARBA00023136"/>
    </source>
</evidence>
<dbReference type="EMBL" id="SRLO01000443">
    <property type="protein sequence ID" value="TNN55909.1"/>
    <property type="molecule type" value="Genomic_DNA"/>
</dbReference>
<keyword evidence="13" id="KW-1185">Reference proteome</keyword>
<sequence length="373" mass="41691">MPRALRRLVHMVLFCPLSKGLQSRLPAVKVKYLLLAWLGVLVASWVVYMQYASYSELCRGHVCHMVICDHYRRGIVSGSSCKALCDQRTLTLQHCRSTSATHQANLGEQPSLATLVDRVIALADVNQDGKVSLAEAKSVWALLQINEFLLMVALQDKEHTPKLLGFCGALYVTEHVGHSSLYRLEVPRYLQPLVPEALTSSLNHWLAPAWPRRARITIGLLEFVEEVFHGAYGSFLMCDASHRHVGYNAKYDCKMADLRSVASEAAVRAFMKGRRCDTNADCTFGRDCTATCDRLVKQCNTEVARPNLAKVCALLQDFLLFGAPAELRGDLEKQLRTCVTLSGLASQMEVHHSLVLNNLKTLLWKEISNTQYS</sequence>